<evidence type="ECO:0000256" key="4">
    <source>
        <dbReference type="ARBA" id="ARBA00023136"/>
    </source>
</evidence>
<evidence type="ECO:0000256" key="5">
    <source>
        <dbReference type="SAM" id="Phobius"/>
    </source>
</evidence>
<feature type="transmembrane region" description="Helical" evidence="5">
    <location>
        <begin position="234"/>
        <end position="254"/>
    </location>
</feature>
<comment type="subcellular location">
    <subcellularLocation>
        <location evidence="1">Membrane</location>
        <topology evidence="1">Multi-pass membrane protein</topology>
    </subcellularLocation>
</comment>
<organism evidence="7 8">
    <name type="scientific">Simplicispira hankyongi</name>
    <dbReference type="NCBI Taxonomy" id="2315688"/>
    <lineage>
        <taxon>Bacteria</taxon>
        <taxon>Pseudomonadati</taxon>
        <taxon>Pseudomonadota</taxon>
        <taxon>Betaproteobacteria</taxon>
        <taxon>Burkholderiales</taxon>
        <taxon>Comamonadaceae</taxon>
        <taxon>Simplicispira</taxon>
    </lineage>
</organism>
<dbReference type="AlphaFoldDB" id="A0A398CG03"/>
<dbReference type="Pfam" id="PF04932">
    <property type="entry name" value="Wzy_C"/>
    <property type="match status" value="1"/>
</dbReference>
<feature type="transmembrane region" description="Helical" evidence="5">
    <location>
        <begin position="260"/>
        <end position="277"/>
    </location>
</feature>
<dbReference type="PANTHER" id="PTHR37422">
    <property type="entry name" value="TEICHURONIC ACID BIOSYNTHESIS PROTEIN TUAE"/>
    <property type="match status" value="1"/>
</dbReference>
<evidence type="ECO:0000313" key="8">
    <source>
        <dbReference type="Proteomes" id="UP000266302"/>
    </source>
</evidence>
<evidence type="ECO:0000313" key="7">
    <source>
        <dbReference type="EMBL" id="RID99978.1"/>
    </source>
</evidence>
<feature type="transmembrane region" description="Helical" evidence="5">
    <location>
        <begin position="289"/>
        <end position="308"/>
    </location>
</feature>
<dbReference type="EMBL" id="QXJC01000001">
    <property type="protein sequence ID" value="RID99978.1"/>
    <property type="molecule type" value="Genomic_DNA"/>
</dbReference>
<dbReference type="PANTHER" id="PTHR37422:SF23">
    <property type="entry name" value="TEICHURONIC ACID BIOSYNTHESIS PROTEIN TUAE"/>
    <property type="match status" value="1"/>
</dbReference>
<feature type="domain" description="O-antigen ligase-related" evidence="6">
    <location>
        <begin position="246"/>
        <end position="389"/>
    </location>
</feature>
<protein>
    <submittedName>
        <fullName evidence="7">O-antigen ligase domain-containing protein</fullName>
    </submittedName>
</protein>
<feature type="transmembrane region" description="Helical" evidence="5">
    <location>
        <begin position="27"/>
        <end position="45"/>
    </location>
</feature>
<gene>
    <name evidence="7" type="ORF">D3F03_06280</name>
</gene>
<feature type="transmembrane region" description="Helical" evidence="5">
    <location>
        <begin position="417"/>
        <end position="434"/>
    </location>
</feature>
<feature type="transmembrane region" description="Helical" evidence="5">
    <location>
        <begin position="66"/>
        <end position="87"/>
    </location>
</feature>
<keyword evidence="7" id="KW-0436">Ligase</keyword>
<keyword evidence="8" id="KW-1185">Reference proteome</keyword>
<dbReference type="GO" id="GO:0016874">
    <property type="term" value="F:ligase activity"/>
    <property type="evidence" value="ECO:0007669"/>
    <property type="project" value="UniProtKB-KW"/>
</dbReference>
<feature type="transmembrane region" description="Helical" evidence="5">
    <location>
        <begin position="156"/>
        <end position="177"/>
    </location>
</feature>
<reference evidence="7 8" key="1">
    <citation type="submission" date="2018-09" db="EMBL/GenBank/DDBJ databases">
        <title>Draft genome of Simplicispira sp. NY-02.</title>
        <authorList>
            <person name="Im W.T."/>
        </authorList>
    </citation>
    <scope>NUCLEOTIDE SEQUENCE [LARGE SCALE GENOMIC DNA]</scope>
    <source>
        <strain evidence="7 8">NY-02</strain>
    </source>
</reference>
<accession>A0A398CG03</accession>
<proteinExistence type="predicted"/>
<dbReference type="InterPro" id="IPR051533">
    <property type="entry name" value="WaaL-like"/>
</dbReference>
<feature type="transmembrane region" description="Helical" evidence="5">
    <location>
        <begin position="203"/>
        <end position="222"/>
    </location>
</feature>
<evidence type="ECO:0000256" key="1">
    <source>
        <dbReference type="ARBA" id="ARBA00004141"/>
    </source>
</evidence>
<evidence type="ECO:0000256" key="3">
    <source>
        <dbReference type="ARBA" id="ARBA00022989"/>
    </source>
</evidence>
<keyword evidence="3 5" id="KW-1133">Transmembrane helix</keyword>
<comment type="caution">
    <text evidence="7">The sequence shown here is derived from an EMBL/GenBank/DDBJ whole genome shotgun (WGS) entry which is preliminary data.</text>
</comment>
<keyword evidence="4 5" id="KW-0472">Membrane</keyword>
<keyword evidence="2 5" id="KW-0812">Transmembrane</keyword>
<evidence type="ECO:0000259" key="6">
    <source>
        <dbReference type="Pfam" id="PF04932"/>
    </source>
</evidence>
<name>A0A398CG03_9BURK</name>
<sequence>MVFFLACALLGLAPVLRGGNRQIALAGLLSLSAALLALLLGSLSFDRLFGGPPATGERRKAARGGLGFALALAFVGSSPVWLGLLQLTPLSAPSWSHLAGHGIYLDALAAAGGTAPQELALSLNPQATLTALLSGVPAAATLFAALYLPRPLVEKCLLVLLAAGACQMLLAVLQFWMGSGSALYFGVDSATGFVGSFANRNHLADFLVMLMPVWFFWFSQSVSGRGSHKGEARFGGTGALWLFFGFALLVVTLATLSRGALLSAALVLTASMLLLGVKLKSRLGRKQRIALGVAAGLFALFAIIGVGAERVGQRLDTTTLEADAQTRHNFTTATLEGAQAFWPWGSGAGTYESVFPRFQAADSLYYVEYAHNDYAQLLMELGLPGVLLALVVAGLMAVQGVRLLRAYRAERRLSGELALRVWCGLGATALLLHSTVEFNMHIPALALTAAFLLGVYLRPLRPTRSKA</sequence>
<feature type="transmembrane region" description="Helical" evidence="5">
    <location>
        <begin position="129"/>
        <end position="149"/>
    </location>
</feature>
<dbReference type="InterPro" id="IPR007016">
    <property type="entry name" value="O-antigen_ligase-rel_domated"/>
</dbReference>
<dbReference type="GO" id="GO:0016020">
    <property type="term" value="C:membrane"/>
    <property type="evidence" value="ECO:0007669"/>
    <property type="project" value="UniProtKB-SubCell"/>
</dbReference>
<evidence type="ECO:0000256" key="2">
    <source>
        <dbReference type="ARBA" id="ARBA00022692"/>
    </source>
</evidence>
<feature type="transmembrane region" description="Helical" evidence="5">
    <location>
        <begin position="440"/>
        <end position="457"/>
    </location>
</feature>
<feature type="transmembrane region" description="Helical" evidence="5">
    <location>
        <begin position="381"/>
        <end position="405"/>
    </location>
</feature>
<dbReference type="Proteomes" id="UP000266302">
    <property type="component" value="Unassembled WGS sequence"/>
</dbReference>